<dbReference type="InterPro" id="IPR014942">
    <property type="entry name" value="AbiEii"/>
</dbReference>
<dbReference type="AlphaFoldDB" id="A0A1F5XYX9"/>
<dbReference type="EMBL" id="MFIQ01000030">
    <property type="protein sequence ID" value="OGF93059.1"/>
    <property type="molecule type" value="Genomic_DNA"/>
</dbReference>
<protein>
    <recommendedName>
        <fullName evidence="3">Nucleotidyl transferase AbiEii/AbiGii toxin family protein</fullName>
    </recommendedName>
</protein>
<organism evidence="1 2">
    <name type="scientific">Candidatus Giovannonibacteria bacterium RIFCSPLOWO2_12_FULL_44_15</name>
    <dbReference type="NCBI Taxonomy" id="1798364"/>
    <lineage>
        <taxon>Bacteria</taxon>
        <taxon>Candidatus Giovannoniibacteriota</taxon>
    </lineage>
</organism>
<dbReference type="Proteomes" id="UP000178894">
    <property type="component" value="Unassembled WGS sequence"/>
</dbReference>
<evidence type="ECO:0008006" key="3">
    <source>
        <dbReference type="Google" id="ProtNLM"/>
    </source>
</evidence>
<sequence length="205" mass="23980">MHKEILTLEQLELTPLLKKFSKDFYLVGGTAIAFHIGHRRSIDFDLFTAKEFDNITIRKKLPKGIKIERVFKDETGNYTISINGVRCTFFHYPFLIHISKSLNDAIKLPNLLTLAAMKAYALGRRAKWKDYVDLYFVMKDYYTLGHIVEKAKRVFGNEFNEKIFRAQLAYFKDIDYSEKVIYLPGFETKDALIKKKLTDFSVAER</sequence>
<name>A0A1F5XYX9_9BACT</name>
<comment type="caution">
    <text evidence="1">The sequence shown here is derived from an EMBL/GenBank/DDBJ whole genome shotgun (WGS) entry which is preliminary data.</text>
</comment>
<evidence type="ECO:0000313" key="2">
    <source>
        <dbReference type="Proteomes" id="UP000178894"/>
    </source>
</evidence>
<gene>
    <name evidence="1" type="ORF">A3G54_02800</name>
</gene>
<evidence type="ECO:0000313" key="1">
    <source>
        <dbReference type="EMBL" id="OGF93059.1"/>
    </source>
</evidence>
<dbReference type="Pfam" id="PF08843">
    <property type="entry name" value="AbiEii"/>
    <property type="match status" value="1"/>
</dbReference>
<proteinExistence type="predicted"/>
<accession>A0A1F5XYX9</accession>
<reference evidence="1 2" key="1">
    <citation type="journal article" date="2016" name="Nat. Commun.">
        <title>Thousands of microbial genomes shed light on interconnected biogeochemical processes in an aquifer system.</title>
        <authorList>
            <person name="Anantharaman K."/>
            <person name="Brown C.T."/>
            <person name="Hug L.A."/>
            <person name="Sharon I."/>
            <person name="Castelle C.J."/>
            <person name="Probst A.J."/>
            <person name="Thomas B.C."/>
            <person name="Singh A."/>
            <person name="Wilkins M.J."/>
            <person name="Karaoz U."/>
            <person name="Brodie E.L."/>
            <person name="Williams K.H."/>
            <person name="Hubbard S.S."/>
            <person name="Banfield J.F."/>
        </authorList>
    </citation>
    <scope>NUCLEOTIDE SEQUENCE [LARGE SCALE GENOMIC DNA]</scope>
</reference>